<feature type="region of interest" description="Disordered" evidence="1">
    <location>
        <begin position="1"/>
        <end position="118"/>
    </location>
</feature>
<evidence type="ECO:0000256" key="1">
    <source>
        <dbReference type="SAM" id="MobiDB-lite"/>
    </source>
</evidence>
<dbReference type="EMBL" id="JALNUB010000012">
    <property type="protein sequence ID" value="MCK8143161.1"/>
    <property type="molecule type" value="Genomic_DNA"/>
</dbReference>
<protein>
    <submittedName>
        <fullName evidence="2">Uncharacterized protein</fullName>
    </submittedName>
</protein>
<feature type="compositionally biased region" description="Basic and acidic residues" evidence="1">
    <location>
        <begin position="1"/>
        <end position="20"/>
    </location>
</feature>
<proteinExistence type="predicted"/>
<evidence type="ECO:0000313" key="2">
    <source>
        <dbReference type="EMBL" id="MCK8143161.1"/>
    </source>
</evidence>
<evidence type="ECO:0000313" key="3">
    <source>
        <dbReference type="Proteomes" id="UP001139260"/>
    </source>
</evidence>
<comment type="caution">
    <text evidence="2">The sequence shown here is derived from an EMBL/GenBank/DDBJ whole genome shotgun (WGS) entry which is preliminary data.</text>
</comment>
<keyword evidence="3" id="KW-1185">Reference proteome</keyword>
<name>A0A9X1XWQ3_9FLAO</name>
<dbReference type="Proteomes" id="UP001139260">
    <property type="component" value="Unassembled WGS sequence"/>
</dbReference>
<feature type="compositionally biased region" description="Acidic residues" evidence="1">
    <location>
        <begin position="108"/>
        <end position="118"/>
    </location>
</feature>
<dbReference type="AlphaFoldDB" id="A0A9X1XWQ3"/>
<organism evidence="2 3">
    <name type="scientific">Flavobacterium pygoscelis</name>
    <dbReference type="NCBI Taxonomy" id="2893176"/>
    <lineage>
        <taxon>Bacteria</taxon>
        <taxon>Pseudomonadati</taxon>
        <taxon>Bacteroidota</taxon>
        <taxon>Flavobacteriia</taxon>
        <taxon>Flavobacteriales</taxon>
        <taxon>Flavobacteriaceae</taxon>
        <taxon>Flavobacterium</taxon>
    </lineage>
</organism>
<accession>A0A9X1XWQ3</accession>
<feature type="compositionally biased region" description="Acidic residues" evidence="1">
    <location>
        <begin position="82"/>
        <end position="97"/>
    </location>
</feature>
<gene>
    <name evidence="2" type="ORF">MW871_14825</name>
</gene>
<dbReference type="RefSeq" id="WP_188051271.1">
    <property type="nucleotide sequence ID" value="NZ_JALNUB010000012.1"/>
</dbReference>
<reference evidence="2" key="1">
    <citation type="submission" date="2022-04" db="EMBL/GenBank/DDBJ databases">
        <title>Flavobacterium pygoscelis sp. nov. isolated from Chinstrap chick (Pygoscelis antarcticus).</title>
        <authorList>
            <person name="Irgang R."/>
            <person name="Poblete-Morales M."/>
            <person name="Avendano-Herrera R."/>
        </authorList>
    </citation>
    <scope>NUCLEOTIDE SEQUENCE</scope>
    <source>
        <strain evidence="2">I-SCBP12n</strain>
    </source>
</reference>
<sequence length="118" mass="13316">MNDRENKLNLDKQKNRDNKVPDSLLYPPSEDIYNQLKKESDIDPENISKNKVPVEIGNTGDFNEKDFNQDNSGADLDVPGAELDDQAEQIGSEDEENNYYSLGGDDHNDLDENTPDTI</sequence>